<name>A0A2K3DBF5_CHLRE</name>
<dbReference type="RefSeq" id="XP_042920438.1">
    <property type="nucleotide sequence ID" value="XM_043067041.1"/>
</dbReference>
<proteinExistence type="predicted"/>
<protein>
    <recommendedName>
        <fullName evidence="3">Protein kinase domain-containing protein</fullName>
    </recommendedName>
</protein>
<dbReference type="InParanoid" id="A0A2K3DBF5"/>
<dbReference type="GeneID" id="5723915"/>
<dbReference type="Gramene" id="PNW77868">
    <property type="protein sequence ID" value="PNW77868"/>
    <property type="gene ID" value="CHLRE_10g455000v5"/>
</dbReference>
<dbReference type="AlphaFoldDB" id="A0A2K3DBF5"/>
<keyword evidence="2" id="KW-1185">Reference proteome</keyword>
<gene>
    <name evidence="1" type="ORF">CHLRE_10g455000v5</name>
</gene>
<reference evidence="1 2" key="1">
    <citation type="journal article" date="2007" name="Science">
        <title>The Chlamydomonas genome reveals the evolution of key animal and plant functions.</title>
        <authorList>
            <person name="Merchant S.S."/>
            <person name="Prochnik S.E."/>
            <person name="Vallon O."/>
            <person name="Harris E.H."/>
            <person name="Karpowicz S.J."/>
            <person name="Witman G.B."/>
            <person name="Terry A."/>
            <person name="Salamov A."/>
            <person name="Fritz-Laylin L.K."/>
            <person name="Marechal-Drouard L."/>
            <person name="Marshall W.F."/>
            <person name="Qu L.H."/>
            <person name="Nelson D.R."/>
            <person name="Sanderfoot A.A."/>
            <person name="Spalding M.H."/>
            <person name="Kapitonov V.V."/>
            <person name="Ren Q."/>
            <person name="Ferris P."/>
            <person name="Lindquist E."/>
            <person name="Shapiro H."/>
            <person name="Lucas S.M."/>
            <person name="Grimwood J."/>
            <person name="Schmutz J."/>
            <person name="Cardol P."/>
            <person name="Cerutti H."/>
            <person name="Chanfreau G."/>
            <person name="Chen C.L."/>
            <person name="Cognat V."/>
            <person name="Croft M.T."/>
            <person name="Dent R."/>
            <person name="Dutcher S."/>
            <person name="Fernandez E."/>
            <person name="Fukuzawa H."/>
            <person name="Gonzalez-Ballester D."/>
            <person name="Gonzalez-Halphen D."/>
            <person name="Hallmann A."/>
            <person name="Hanikenne M."/>
            <person name="Hippler M."/>
            <person name="Inwood W."/>
            <person name="Jabbari K."/>
            <person name="Kalanon M."/>
            <person name="Kuras R."/>
            <person name="Lefebvre P.A."/>
            <person name="Lemaire S.D."/>
            <person name="Lobanov A.V."/>
            <person name="Lohr M."/>
            <person name="Manuell A."/>
            <person name="Meier I."/>
            <person name="Mets L."/>
            <person name="Mittag M."/>
            <person name="Mittelmeier T."/>
            <person name="Moroney J.V."/>
            <person name="Moseley J."/>
            <person name="Napoli C."/>
            <person name="Nedelcu A.M."/>
            <person name="Niyogi K."/>
            <person name="Novoselov S.V."/>
            <person name="Paulsen I.T."/>
            <person name="Pazour G."/>
            <person name="Purton S."/>
            <person name="Ral J.P."/>
            <person name="Riano-Pachon D.M."/>
            <person name="Riekhof W."/>
            <person name="Rymarquis L."/>
            <person name="Schroda M."/>
            <person name="Stern D."/>
            <person name="Umen J."/>
            <person name="Willows R."/>
            <person name="Wilson N."/>
            <person name="Zimmer S.L."/>
            <person name="Allmer J."/>
            <person name="Balk J."/>
            <person name="Bisova K."/>
            <person name="Chen C.J."/>
            <person name="Elias M."/>
            <person name="Gendler K."/>
            <person name="Hauser C."/>
            <person name="Lamb M.R."/>
            <person name="Ledford H."/>
            <person name="Long J.C."/>
            <person name="Minagawa J."/>
            <person name="Page M.D."/>
            <person name="Pan J."/>
            <person name="Pootakham W."/>
            <person name="Roje S."/>
            <person name="Rose A."/>
            <person name="Stahlberg E."/>
            <person name="Terauchi A.M."/>
            <person name="Yang P."/>
            <person name="Ball S."/>
            <person name="Bowler C."/>
            <person name="Dieckmann C.L."/>
            <person name="Gladyshev V.N."/>
            <person name="Green P."/>
            <person name="Jorgensen R."/>
            <person name="Mayfield S."/>
            <person name="Mueller-Roeber B."/>
            <person name="Rajamani S."/>
            <person name="Sayre R.T."/>
            <person name="Brokstein P."/>
            <person name="Dubchak I."/>
            <person name="Goodstein D."/>
            <person name="Hornick L."/>
            <person name="Huang Y.W."/>
            <person name="Jhaveri J."/>
            <person name="Luo Y."/>
            <person name="Martinez D."/>
            <person name="Ngau W.C."/>
            <person name="Otillar B."/>
            <person name="Poliakov A."/>
            <person name="Porter A."/>
            <person name="Szajkowski L."/>
            <person name="Werner G."/>
            <person name="Zhou K."/>
            <person name="Grigoriev I.V."/>
            <person name="Rokhsar D.S."/>
            <person name="Grossman A.R."/>
        </authorList>
    </citation>
    <scope>NUCLEOTIDE SEQUENCE [LARGE SCALE GENOMIC DNA]</scope>
    <source>
        <strain evidence="2">CC-503</strain>
    </source>
</reference>
<evidence type="ECO:0000313" key="1">
    <source>
        <dbReference type="EMBL" id="PNW77868.1"/>
    </source>
</evidence>
<accession>A0A2K3DBF5</accession>
<organism evidence="1 2">
    <name type="scientific">Chlamydomonas reinhardtii</name>
    <name type="common">Chlamydomonas smithii</name>
    <dbReference type="NCBI Taxonomy" id="3055"/>
    <lineage>
        <taxon>Eukaryota</taxon>
        <taxon>Viridiplantae</taxon>
        <taxon>Chlorophyta</taxon>
        <taxon>core chlorophytes</taxon>
        <taxon>Chlorophyceae</taxon>
        <taxon>CS clade</taxon>
        <taxon>Chlamydomonadales</taxon>
        <taxon>Chlamydomonadaceae</taxon>
        <taxon>Chlamydomonas</taxon>
    </lineage>
</organism>
<dbReference type="OrthoDB" id="2436248at2759"/>
<dbReference type="ExpressionAtlas" id="A0A2K3DBF5">
    <property type="expression patterns" value="baseline"/>
</dbReference>
<dbReference type="Proteomes" id="UP000006906">
    <property type="component" value="Chromosome 10"/>
</dbReference>
<dbReference type="EMBL" id="CM008971">
    <property type="protein sequence ID" value="PNW77868.1"/>
    <property type="molecule type" value="Genomic_DNA"/>
</dbReference>
<evidence type="ECO:0000313" key="2">
    <source>
        <dbReference type="Proteomes" id="UP000006906"/>
    </source>
</evidence>
<evidence type="ECO:0008006" key="3">
    <source>
        <dbReference type="Google" id="ProtNLM"/>
    </source>
</evidence>
<sequence length="600" mass="64860">MAWLGLRVILKEWLGPVGASRFTEEDLRLLWDGGYETLEDLEAASYSGLRDAKLKPARADQIIHAQGAPTGTTGAGATVVLKDTTATYLKACLPAFDAHQLWGSAAQLRLLLAETITPGLPLLAPAAARLFQQHAELEGPLVSTAASAAAASAEDLSSHVRNVVLGMKPCVGSEMYTAKTTSVVVEDTLRLIAGHLPDLMHIHMDRNTTDASEATIKSLRPDFLCWVNGALVLKGEEKAQSRQLEAAIKELTTKMSSAWAAGLVPDKRPPCMLAFAAAGTLLQFFCIQPPESDGDRVQATPISAALDLTTALGRLRALTASCNIWRLLAGYASQAPTVPLESGHVTRSPDGLRTYCLLPGFVRKSIASFATEQAPFASFEVLQDVYSKMSKPEHRRNIIQVYNIEGHAGPQLLNDVYTVHLAPVGVPCQGAPTDLRILAGAVSGVLRGLAALHSEGTLPQLHTWHMERSFVLVAMPACVLAWADVRRAVTGFVHRDVRWPNVIFLPAERRWLLIDLEHAGLHDCDCSGAPYPLQHWSQRTLDAGGKYTFRSDLRMVAEQLLCGGVTLDEGGRDLRRQLLSGQLTAAAALEHEWLVGSGLE</sequence>